<proteinExistence type="predicted"/>
<evidence type="ECO:0000313" key="2">
    <source>
        <dbReference type="EMBL" id="KAF7816039.1"/>
    </source>
</evidence>
<evidence type="ECO:0000313" key="3">
    <source>
        <dbReference type="Proteomes" id="UP000634136"/>
    </source>
</evidence>
<accession>A0A834T5H7</accession>
<dbReference type="Proteomes" id="UP000634136">
    <property type="component" value="Unassembled WGS sequence"/>
</dbReference>
<sequence>MGEFSRSKEERGINPRRGVGAGISAAILVKEKEDSESEQYDEYDIDTEKAREALQKLDQQLQSLSTKKISSPKLRASDVKLMRGEESVNIREKEVEISPSFLAYTAAGAFGRRPPKAPDNDRAFAIKWRRLWYKNKFL</sequence>
<comment type="caution">
    <text evidence="2">The sequence shown here is derived from an EMBL/GenBank/DDBJ whole genome shotgun (WGS) entry which is preliminary data.</text>
</comment>
<evidence type="ECO:0000256" key="1">
    <source>
        <dbReference type="SAM" id="Coils"/>
    </source>
</evidence>
<name>A0A834T5H7_9FABA</name>
<dbReference type="GO" id="GO:0009535">
    <property type="term" value="C:chloroplast thylakoid membrane"/>
    <property type="evidence" value="ECO:0007669"/>
    <property type="project" value="TreeGrafter"/>
</dbReference>
<dbReference type="EMBL" id="JAAIUW010000009">
    <property type="protein sequence ID" value="KAF7816039.1"/>
    <property type="molecule type" value="Genomic_DNA"/>
</dbReference>
<dbReference type="PANTHER" id="PTHR37716">
    <property type="entry name" value="OS07G0568900 PROTEIN"/>
    <property type="match status" value="1"/>
</dbReference>
<keyword evidence="3" id="KW-1185">Reference proteome</keyword>
<dbReference type="OrthoDB" id="780445at2759"/>
<protein>
    <submittedName>
        <fullName evidence="2">Protoheme IX farnesyltransferase</fullName>
    </submittedName>
</protein>
<organism evidence="2 3">
    <name type="scientific">Senna tora</name>
    <dbReference type="NCBI Taxonomy" id="362788"/>
    <lineage>
        <taxon>Eukaryota</taxon>
        <taxon>Viridiplantae</taxon>
        <taxon>Streptophyta</taxon>
        <taxon>Embryophyta</taxon>
        <taxon>Tracheophyta</taxon>
        <taxon>Spermatophyta</taxon>
        <taxon>Magnoliopsida</taxon>
        <taxon>eudicotyledons</taxon>
        <taxon>Gunneridae</taxon>
        <taxon>Pentapetalae</taxon>
        <taxon>rosids</taxon>
        <taxon>fabids</taxon>
        <taxon>Fabales</taxon>
        <taxon>Fabaceae</taxon>
        <taxon>Caesalpinioideae</taxon>
        <taxon>Cassia clade</taxon>
        <taxon>Senna</taxon>
    </lineage>
</organism>
<reference evidence="2" key="1">
    <citation type="submission" date="2020-09" db="EMBL/GenBank/DDBJ databases">
        <title>Genome-Enabled Discovery of Anthraquinone Biosynthesis in Senna tora.</title>
        <authorList>
            <person name="Kang S.-H."/>
            <person name="Pandey R.P."/>
            <person name="Lee C.-M."/>
            <person name="Sim J.-S."/>
            <person name="Jeong J.-T."/>
            <person name="Choi B.-S."/>
            <person name="Jung M."/>
            <person name="Ginzburg D."/>
            <person name="Zhao K."/>
            <person name="Won S.Y."/>
            <person name="Oh T.-J."/>
            <person name="Yu Y."/>
            <person name="Kim N.-H."/>
            <person name="Lee O.R."/>
            <person name="Lee T.-H."/>
            <person name="Bashyal P."/>
            <person name="Kim T.-S."/>
            <person name="Lee W.-H."/>
            <person name="Kawkins C."/>
            <person name="Kim C.-K."/>
            <person name="Kim J.S."/>
            <person name="Ahn B.O."/>
            <person name="Rhee S.Y."/>
            <person name="Sohng J.K."/>
        </authorList>
    </citation>
    <scope>NUCLEOTIDE SEQUENCE</scope>
    <source>
        <tissue evidence="2">Leaf</tissue>
    </source>
</reference>
<dbReference type="GO" id="GO:0016740">
    <property type="term" value="F:transferase activity"/>
    <property type="evidence" value="ECO:0007669"/>
    <property type="project" value="UniProtKB-KW"/>
</dbReference>
<keyword evidence="1" id="KW-0175">Coiled coil</keyword>
<dbReference type="PANTHER" id="PTHR37716:SF1">
    <property type="entry name" value="OS07G0568900 PROTEIN"/>
    <property type="match status" value="1"/>
</dbReference>
<dbReference type="AlphaFoldDB" id="A0A834T5H7"/>
<gene>
    <name evidence="2" type="ORF">G2W53_030008</name>
</gene>
<keyword evidence="2" id="KW-0808">Transferase</keyword>
<feature type="coiled-coil region" evidence="1">
    <location>
        <begin position="40"/>
        <end position="67"/>
    </location>
</feature>